<feature type="transmembrane region" description="Helical" evidence="1">
    <location>
        <begin position="25"/>
        <end position="45"/>
    </location>
</feature>
<keyword evidence="1" id="KW-0472">Membrane</keyword>
<protein>
    <recommendedName>
        <fullName evidence="4">Secreted protein</fullName>
    </recommendedName>
</protein>
<dbReference type="EMBL" id="BAAAQM010000018">
    <property type="protein sequence ID" value="GAA1972930.1"/>
    <property type="molecule type" value="Genomic_DNA"/>
</dbReference>
<name>A0ABN2RQ10_9ACTN</name>
<evidence type="ECO:0000256" key="1">
    <source>
        <dbReference type="SAM" id="Phobius"/>
    </source>
</evidence>
<sequence>MAVPDTVTGRYLGGSHVKFSHRSTLVQVGAALVLGGAAVGVAVYWSSPDHPDPCKPATQEAANLTGSNLCKALRKADLPTVLGIPKAKTEFGGAMAQPGANGAEPSVHVLYTAGPYEVIVATHRPGSVKETEKVAGHSATLVTGTAGGRQLYNLVVSYDAAGSGFYSVDVLKTDGTTMTQDDSARLERAVAEKVLPTLPEWK</sequence>
<keyword evidence="3" id="KW-1185">Reference proteome</keyword>
<accession>A0ABN2RQ10</accession>
<gene>
    <name evidence="2" type="ORF">GCM10009838_35780</name>
</gene>
<keyword evidence="1" id="KW-1133">Transmembrane helix</keyword>
<evidence type="ECO:0008006" key="4">
    <source>
        <dbReference type="Google" id="ProtNLM"/>
    </source>
</evidence>
<dbReference type="InterPro" id="IPR046187">
    <property type="entry name" value="DUF6215"/>
</dbReference>
<keyword evidence="1" id="KW-0812">Transmembrane</keyword>
<dbReference type="Pfam" id="PF19721">
    <property type="entry name" value="DUF6215"/>
    <property type="match status" value="1"/>
</dbReference>
<comment type="caution">
    <text evidence="2">The sequence shown here is derived from an EMBL/GenBank/DDBJ whole genome shotgun (WGS) entry which is preliminary data.</text>
</comment>
<organism evidence="2 3">
    <name type="scientific">Catenulispora subtropica</name>
    <dbReference type="NCBI Taxonomy" id="450798"/>
    <lineage>
        <taxon>Bacteria</taxon>
        <taxon>Bacillati</taxon>
        <taxon>Actinomycetota</taxon>
        <taxon>Actinomycetes</taxon>
        <taxon>Catenulisporales</taxon>
        <taxon>Catenulisporaceae</taxon>
        <taxon>Catenulispora</taxon>
    </lineage>
</organism>
<proteinExistence type="predicted"/>
<reference evidence="2 3" key="1">
    <citation type="journal article" date="2019" name="Int. J. Syst. Evol. Microbiol.">
        <title>The Global Catalogue of Microorganisms (GCM) 10K type strain sequencing project: providing services to taxonomists for standard genome sequencing and annotation.</title>
        <authorList>
            <consortium name="The Broad Institute Genomics Platform"/>
            <consortium name="The Broad Institute Genome Sequencing Center for Infectious Disease"/>
            <person name="Wu L."/>
            <person name="Ma J."/>
        </authorList>
    </citation>
    <scope>NUCLEOTIDE SEQUENCE [LARGE SCALE GENOMIC DNA]</scope>
    <source>
        <strain evidence="2 3">JCM 16013</strain>
    </source>
</reference>
<evidence type="ECO:0000313" key="3">
    <source>
        <dbReference type="Proteomes" id="UP001499854"/>
    </source>
</evidence>
<evidence type="ECO:0000313" key="2">
    <source>
        <dbReference type="EMBL" id="GAA1972930.1"/>
    </source>
</evidence>
<dbReference type="Proteomes" id="UP001499854">
    <property type="component" value="Unassembled WGS sequence"/>
</dbReference>